<organism evidence="1 2">
    <name type="scientific">Danio rerio</name>
    <name type="common">Zebrafish</name>
    <name type="synonym">Brachydanio rerio</name>
    <dbReference type="NCBI Taxonomy" id="7955"/>
    <lineage>
        <taxon>Eukaryota</taxon>
        <taxon>Metazoa</taxon>
        <taxon>Chordata</taxon>
        <taxon>Craniata</taxon>
        <taxon>Vertebrata</taxon>
        <taxon>Euteleostomi</taxon>
        <taxon>Actinopterygii</taxon>
        <taxon>Neopterygii</taxon>
        <taxon>Teleostei</taxon>
        <taxon>Ostariophysi</taxon>
        <taxon>Cypriniformes</taxon>
        <taxon>Danionidae</taxon>
        <taxon>Danioninae</taxon>
        <taxon>Danio</taxon>
    </lineage>
</organism>
<evidence type="ECO:0000313" key="1">
    <source>
        <dbReference type="Proteomes" id="UP000000437"/>
    </source>
</evidence>
<protein>
    <submittedName>
        <fullName evidence="2">AT-rich interactive domain-containing protein 4B isoform X7</fullName>
    </submittedName>
</protein>
<dbReference type="Proteomes" id="UP000000437">
    <property type="component" value="Chromosome 13"/>
</dbReference>
<reference evidence="2" key="1">
    <citation type="submission" date="2025-08" db="UniProtKB">
        <authorList>
            <consortium name="RefSeq"/>
        </authorList>
    </citation>
    <scope>IDENTIFICATION</scope>
    <source>
        <strain evidence="2">Tuebingen</strain>
        <tissue evidence="2">Fibroblasts and whole tissue</tissue>
    </source>
</reference>
<proteinExistence type="predicted"/>
<name>A0AC58H377_DANRE</name>
<dbReference type="RefSeq" id="XP_073776438.1">
    <property type="nucleotide sequence ID" value="XM_073920337.1"/>
</dbReference>
<accession>A0AC58H377</accession>
<gene>
    <name evidence="2" type="primary">arid4b</name>
</gene>
<sequence>MKTLEEPPYLTVGTDVSAKYRGAFCEAKIKTAKRLVKAKVTFRPDASTAEVHDEHIRGLLKVGAVVEARNQDGVYQEATINKLTDASLYTVVFDDGDEKTLRRSSLCLKGARHFAESETLDRLPLTNPEHFGTPVIGKKGNRGGRRSNPIQEEESSSSSSEEEEGDQQQNEELYGKVVCVEGVLTNDKKKSTWYPALVISPDCHEDVTLKKDNVFVRSFKDGKFYTVLRKDIRELDEDKAPKADAGLKPALDAAWEFQRNGAVPNTWRTEVKDESSSSEDEEEEEEEEQEEEASSEEEEEEVEPFPEEKDNFLQQLYKFMEDRGTPINKRPVLGYKNLNLFKLYRLVHKLGGFDNIESGSVWKQVYQDLGIPVLNSAAGYNVKCAYRKYLYGFEDYCTSTGISFRMDLPYKTEEHKSITESERSCTRHLLKEEKTETVTPCEEKADISGENKEDEKHAEEENEMNEEVKQCMSTGETDVTEDVKEEPCEEPDDKDLSGYDEWIKADKIVRPANKNVPKIKHRKKIKNKAERERDRIERLADREDLPSSKNRINRLSKVNSGGDVFSKMEECVDKGNQQSIEITSILNGLPGSDSSTDDSEREEDEDADHDEDDDHPGAHKADPPQSQHWEKNSSPPEAPKTPADAEQEPTLQDSTETPKRKELDTNASAGRRKKAENTSKSPAKGKTRNSRGGEWLQSGSPKKLEDRGESSSEDEPKGHPKNKSSPSKKYNGVKEKSKSRGAFWEIPEKRAKVSAGIEERSPGCRTKGQKDVWSSIQVQWPKKTLKELFSDSDTEAANSPPPAGPEACSESARDEEEEEEEEEKLQEHPSSGTNSVLNTPPTTPESPAAAEGPAETLPEVRAPSPPAALAASPPPVSLPEEPLMEEPAGGRSESDSSTVEVESLGGEIQEMNAEEGAGSPSKAFDGNMSCNSNSNCSLTLSNSSQQESEQKAKASSSQKRHKESQGGGATKKHKRSHKNLSLQPKKSRKAAHSSDSEDQCISESTAKSPPVKSSGAELKSSITHKCSSRTPPSGQQRYHKHTDTEHSHGRTRWSFQMSDLEKMSSLERISFLQEKLQDIRNHYLLLKSEVASIDRRRKRIKKKERETGAAAASSSSSSSPSSSSLTAAVMLTLAEPTVSAASQTAGVSVECR</sequence>
<keyword evidence="1" id="KW-1185">Reference proteome</keyword>
<evidence type="ECO:0000313" key="2">
    <source>
        <dbReference type="RefSeq" id="XP_073776438.1"/>
    </source>
</evidence>